<gene>
    <name evidence="1" type="ORF">OXX778_LOCUS8109</name>
</gene>
<name>A0A813V8H7_9BILA</name>
<dbReference type="AlphaFoldDB" id="A0A813V8H7"/>
<accession>A0A813V8H7</accession>
<dbReference type="OrthoDB" id="5988102at2759"/>
<dbReference type="EMBL" id="CAJNOC010001088">
    <property type="protein sequence ID" value="CAF0833910.1"/>
    <property type="molecule type" value="Genomic_DNA"/>
</dbReference>
<comment type="caution">
    <text evidence="1">The sequence shown here is derived from an EMBL/GenBank/DDBJ whole genome shotgun (WGS) entry which is preliminary data.</text>
</comment>
<keyword evidence="2" id="KW-1185">Reference proteome</keyword>
<dbReference type="Gene3D" id="2.40.70.10">
    <property type="entry name" value="Acid Proteases"/>
    <property type="match status" value="1"/>
</dbReference>
<organism evidence="1 2">
    <name type="scientific">Brachionus calyciflorus</name>
    <dbReference type="NCBI Taxonomy" id="104777"/>
    <lineage>
        <taxon>Eukaryota</taxon>
        <taxon>Metazoa</taxon>
        <taxon>Spiralia</taxon>
        <taxon>Gnathifera</taxon>
        <taxon>Rotifera</taxon>
        <taxon>Eurotatoria</taxon>
        <taxon>Monogononta</taxon>
        <taxon>Pseudotrocha</taxon>
        <taxon>Ploima</taxon>
        <taxon>Brachionidae</taxon>
        <taxon>Brachionus</taxon>
    </lineage>
</organism>
<protein>
    <submittedName>
        <fullName evidence="1">Uncharacterized protein</fullName>
    </submittedName>
</protein>
<reference evidence="1" key="1">
    <citation type="submission" date="2021-02" db="EMBL/GenBank/DDBJ databases">
        <authorList>
            <person name="Nowell W R."/>
        </authorList>
    </citation>
    <scope>NUCLEOTIDE SEQUENCE</scope>
    <source>
        <strain evidence="1">Ploen Becks lab</strain>
    </source>
</reference>
<sequence length="222" mass="25478">MGSNDELKLEELLDWGRTKEVASYQIKDIKTNLGTQFTVNKIYHGNHTGQFRRCYSCGLKFPYLKNVLSIENVTNAVGDNRLPRAEVMVNKNFISFMIDTGSPVNILDESSFDKLKEHVKLREYVKKIFPYKSINPLPMLGEFETEITWNVIVSRTCFRVVKGEADIIHRPGLSNIADDMSRHPVPEEKSADEWLSEEFVNFVVNNSMPKSITREQGVNETE</sequence>
<dbReference type="InterPro" id="IPR021109">
    <property type="entry name" value="Peptidase_aspartic_dom_sf"/>
</dbReference>
<evidence type="ECO:0000313" key="2">
    <source>
        <dbReference type="Proteomes" id="UP000663879"/>
    </source>
</evidence>
<evidence type="ECO:0000313" key="1">
    <source>
        <dbReference type="EMBL" id="CAF0833910.1"/>
    </source>
</evidence>
<dbReference type="Proteomes" id="UP000663879">
    <property type="component" value="Unassembled WGS sequence"/>
</dbReference>
<proteinExistence type="predicted"/>